<comment type="subcellular location">
    <subcellularLocation>
        <location evidence="1">Membrane</location>
        <topology evidence="1">Multi-pass membrane protein</topology>
    </subcellularLocation>
</comment>
<sequence length="314" mass="35668">MAYPNWVFSMFSFLGFALVIIPLPWHLHAWNAGTVMFMLWTAVGCLNVFVNSIVWNGNVNNPAPVWCDISIRIYFGLSVAIASTSLCINRRLYEISIAETVSTTKADKRRAMYIDLAITIIIPVLEMVLAYIPQGHRFDIYEDVGCYPEVYDTWVAILIVFVPPLAISCVSATYCARSIWFFNKRRRHFQELLSGSAGSRLTTGRYLRLMGLASMEFVVSIPLASYCIYTNVAVNGIHPWISWANTHSNFSNVNLFPSLFWENSKGAANIEFSRWMPVVCSIVFFAFFGFAQEALRHYRRAYDVVASRVGLPTR</sequence>
<evidence type="ECO:0000256" key="6">
    <source>
        <dbReference type="ARBA" id="ARBA00023040"/>
    </source>
</evidence>
<dbReference type="PRINTS" id="PR00901">
    <property type="entry name" value="PHEROMONEBAR"/>
</dbReference>
<evidence type="ECO:0000313" key="12">
    <source>
        <dbReference type="Proteomes" id="UP000054144"/>
    </source>
</evidence>
<keyword evidence="6" id="KW-0297">G-protein coupled receptor</keyword>
<dbReference type="GO" id="GO:0005886">
    <property type="term" value="C:plasma membrane"/>
    <property type="evidence" value="ECO:0007669"/>
    <property type="project" value="TreeGrafter"/>
</dbReference>
<dbReference type="PANTHER" id="PTHR28097">
    <property type="entry name" value="PHEROMONE A FACTOR RECEPTOR"/>
    <property type="match status" value="1"/>
</dbReference>
<dbReference type="Pfam" id="PF02076">
    <property type="entry name" value="STE3"/>
    <property type="match status" value="1"/>
</dbReference>
<feature type="non-terminal residue" evidence="11">
    <location>
        <position position="314"/>
    </location>
</feature>
<organism evidence="11 12">
    <name type="scientific">Fistulina hepatica ATCC 64428</name>
    <dbReference type="NCBI Taxonomy" id="1128425"/>
    <lineage>
        <taxon>Eukaryota</taxon>
        <taxon>Fungi</taxon>
        <taxon>Dikarya</taxon>
        <taxon>Basidiomycota</taxon>
        <taxon>Agaricomycotina</taxon>
        <taxon>Agaricomycetes</taxon>
        <taxon>Agaricomycetidae</taxon>
        <taxon>Agaricales</taxon>
        <taxon>Fistulinaceae</taxon>
        <taxon>Fistulina</taxon>
    </lineage>
</organism>
<feature type="transmembrane region" description="Helical" evidence="10">
    <location>
        <begin position="153"/>
        <end position="176"/>
    </location>
</feature>
<keyword evidence="9" id="KW-0807">Transducer</keyword>
<feature type="transmembrane region" description="Helical" evidence="10">
    <location>
        <begin position="112"/>
        <end position="133"/>
    </location>
</feature>
<dbReference type="InterPro" id="IPR000481">
    <property type="entry name" value="GPCR_Pheromne_B_alpha_rcpt"/>
</dbReference>
<dbReference type="PANTHER" id="PTHR28097:SF1">
    <property type="entry name" value="PHEROMONE A FACTOR RECEPTOR"/>
    <property type="match status" value="1"/>
</dbReference>
<keyword evidence="5 10" id="KW-1133">Transmembrane helix</keyword>
<protein>
    <submittedName>
        <fullName evidence="11">Pheromone receptor</fullName>
    </submittedName>
</protein>
<evidence type="ECO:0000256" key="5">
    <source>
        <dbReference type="ARBA" id="ARBA00022989"/>
    </source>
</evidence>
<dbReference type="GO" id="GO:0000750">
    <property type="term" value="P:pheromone-dependent signal transduction involved in conjugation with cellular fusion"/>
    <property type="evidence" value="ECO:0007669"/>
    <property type="project" value="TreeGrafter"/>
</dbReference>
<evidence type="ECO:0000256" key="9">
    <source>
        <dbReference type="ARBA" id="ARBA00023224"/>
    </source>
</evidence>
<evidence type="ECO:0000256" key="7">
    <source>
        <dbReference type="ARBA" id="ARBA00023136"/>
    </source>
</evidence>
<dbReference type="AlphaFoldDB" id="A0A0D7AN84"/>
<keyword evidence="8 11" id="KW-0675">Receptor</keyword>
<evidence type="ECO:0000256" key="2">
    <source>
        <dbReference type="ARBA" id="ARBA00011085"/>
    </source>
</evidence>
<keyword evidence="7 10" id="KW-0472">Membrane</keyword>
<evidence type="ECO:0000256" key="1">
    <source>
        <dbReference type="ARBA" id="ARBA00004141"/>
    </source>
</evidence>
<evidence type="ECO:0000256" key="3">
    <source>
        <dbReference type="ARBA" id="ARBA00022507"/>
    </source>
</evidence>
<keyword evidence="4 10" id="KW-0812">Transmembrane</keyword>
<keyword evidence="3" id="KW-0589">Pheromone response</keyword>
<evidence type="ECO:0000313" key="11">
    <source>
        <dbReference type="EMBL" id="KIY53057.1"/>
    </source>
</evidence>
<feature type="transmembrane region" description="Helical" evidence="10">
    <location>
        <begin position="37"/>
        <end position="57"/>
    </location>
</feature>
<keyword evidence="12" id="KW-1185">Reference proteome</keyword>
<dbReference type="PRINTS" id="PR00899">
    <property type="entry name" value="GPCRSTE3"/>
</dbReference>
<gene>
    <name evidence="11" type="ORF">FISHEDRAFT_14902</name>
</gene>
<evidence type="ECO:0000256" key="10">
    <source>
        <dbReference type="SAM" id="Phobius"/>
    </source>
</evidence>
<reference evidence="11 12" key="1">
    <citation type="journal article" date="2015" name="Fungal Genet. Biol.">
        <title>Evolution of novel wood decay mechanisms in Agaricales revealed by the genome sequences of Fistulina hepatica and Cylindrobasidium torrendii.</title>
        <authorList>
            <person name="Floudas D."/>
            <person name="Held B.W."/>
            <person name="Riley R."/>
            <person name="Nagy L.G."/>
            <person name="Koehler G."/>
            <person name="Ransdell A.S."/>
            <person name="Younus H."/>
            <person name="Chow J."/>
            <person name="Chiniquy J."/>
            <person name="Lipzen A."/>
            <person name="Tritt A."/>
            <person name="Sun H."/>
            <person name="Haridas S."/>
            <person name="LaButti K."/>
            <person name="Ohm R.A."/>
            <person name="Kues U."/>
            <person name="Blanchette R.A."/>
            <person name="Grigoriev I.V."/>
            <person name="Minto R.E."/>
            <person name="Hibbett D.S."/>
        </authorList>
    </citation>
    <scope>NUCLEOTIDE SEQUENCE [LARGE SCALE GENOMIC DNA]</scope>
    <source>
        <strain evidence="11 12">ATCC 64428</strain>
    </source>
</reference>
<accession>A0A0D7AN84</accession>
<dbReference type="Proteomes" id="UP000054144">
    <property type="component" value="Unassembled WGS sequence"/>
</dbReference>
<dbReference type="EMBL" id="KN881628">
    <property type="protein sequence ID" value="KIY53057.1"/>
    <property type="molecule type" value="Genomic_DNA"/>
</dbReference>
<comment type="similarity">
    <text evidence="2">Belongs to the G-protein coupled receptor 4 family.</text>
</comment>
<evidence type="ECO:0000256" key="4">
    <source>
        <dbReference type="ARBA" id="ARBA00022692"/>
    </source>
</evidence>
<dbReference type="OrthoDB" id="2874149at2759"/>
<name>A0A0D7AN84_9AGAR</name>
<dbReference type="InterPro" id="IPR001499">
    <property type="entry name" value="GPCR_STE3"/>
</dbReference>
<proteinExistence type="inferred from homology"/>
<feature type="transmembrane region" description="Helical" evidence="10">
    <location>
        <begin position="209"/>
        <end position="232"/>
    </location>
</feature>
<dbReference type="GO" id="GO:0004934">
    <property type="term" value="F:mating-type alpha-factor pheromone receptor activity"/>
    <property type="evidence" value="ECO:0007669"/>
    <property type="project" value="InterPro"/>
</dbReference>
<feature type="transmembrane region" description="Helical" evidence="10">
    <location>
        <begin position="6"/>
        <end position="25"/>
    </location>
</feature>
<dbReference type="CDD" id="cd14966">
    <property type="entry name" value="7tmD_STE3"/>
    <property type="match status" value="1"/>
</dbReference>
<evidence type="ECO:0000256" key="8">
    <source>
        <dbReference type="ARBA" id="ARBA00023170"/>
    </source>
</evidence>
<feature type="transmembrane region" description="Helical" evidence="10">
    <location>
        <begin position="272"/>
        <end position="291"/>
    </location>
</feature>